<feature type="signal peptide" evidence="1">
    <location>
        <begin position="1"/>
        <end position="23"/>
    </location>
</feature>
<dbReference type="EMBL" id="FRFE01000030">
    <property type="protein sequence ID" value="SHO51919.1"/>
    <property type="molecule type" value="Genomic_DNA"/>
</dbReference>
<evidence type="ECO:0000313" key="3">
    <source>
        <dbReference type="Proteomes" id="UP000184603"/>
    </source>
</evidence>
<feature type="chain" id="PRO_5013337306" evidence="1">
    <location>
        <begin position="24"/>
        <end position="144"/>
    </location>
</feature>
<gene>
    <name evidence="2" type="ORF">SAMN02745220_04277</name>
</gene>
<dbReference type="Proteomes" id="UP000184603">
    <property type="component" value="Unassembled WGS sequence"/>
</dbReference>
<organism evidence="2 3">
    <name type="scientific">Desulfopila aestuarii DSM 18488</name>
    <dbReference type="NCBI Taxonomy" id="1121416"/>
    <lineage>
        <taxon>Bacteria</taxon>
        <taxon>Pseudomonadati</taxon>
        <taxon>Thermodesulfobacteriota</taxon>
        <taxon>Desulfobulbia</taxon>
        <taxon>Desulfobulbales</taxon>
        <taxon>Desulfocapsaceae</taxon>
        <taxon>Desulfopila</taxon>
    </lineage>
</organism>
<evidence type="ECO:0000256" key="1">
    <source>
        <dbReference type="SAM" id="SignalP"/>
    </source>
</evidence>
<sequence>MLKKPVISLVFVMFISLSVRVFAAEKGQDMLFIVTSPDAQTQMMSMVLSTQSFKKGANVSILFCGPGADITLKGSKETKFKPIDKSPQMLLKGLVENGVSVQICPLYLPSKDLTIDALIPGVTQANPSAIADQMIQPGTKISTF</sequence>
<protein>
    <submittedName>
        <fullName evidence="2">Intracellular sulfur oxidation protein, DsrE/DsrF family</fullName>
    </submittedName>
</protein>
<proteinExistence type="predicted"/>
<dbReference type="OrthoDB" id="7361822at2"/>
<keyword evidence="3" id="KW-1185">Reference proteome</keyword>
<dbReference type="RefSeq" id="WP_073615695.1">
    <property type="nucleotide sequence ID" value="NZ_FRFE01000030.1"/>
</dbReference>
<evidence type="ECO:0000313" key="2">
    <source>
        <dbReference type="EMBL" id="SHO51919.1"/>
    </source>
</evidence>
<dbReference type="AlphaFoldDB" id="A0A1M7YH58"/>
<reference evidence="2 3" key="1">
    <citation type="submission" date="2016-12" db="EMBL/GenBank/DDBJ databases">
        <authorList>
            <person name="Song W.-J."/>
            <person name="Kurnit D.M."/>
        </authorList>
    </citation>
    <scope>NUCLEOTIDE SEQUENCE [LARGE SCALE GENOMIC DNA]</scope>
    <source>
        <strain evidence="2 3">DSM 18488</strain>
    </source>
</reference>
<name>A0A1M7YH58_9BACT</name>
<dbReference type="STRING" id="1121416.SAMN02745220_04277"/>
<accession>A0A1M7YH58</accession>
<keyword evidence="1" id="KW-0732">Signal</keyword>
<dbReference type="InterPro" id="IPR027396">
    <property type="entry name" value="DsrEFH-like"/>
</dbReference>
<dbReference type="Gene3D" id="3.40.1260.10">
    <property type="entry name" value="DsrEFH-like"/>
    <property type="match status" value="1"/>
</dbReference>
<dbReference type="SUPFAM" id="SSF75169">
    <property type="entry name" value="DsrEFH-like"/>
    <property type="match status" value="1"/>
</dbReference>